<gene>
    <name evidence="3" type="ORF">Agub_g11992</name>
</gene>
<reference evidence="3 4" key="1">
    <citation type="journal article" date="2021" name="Sci. Rep.">
        <title>Genome sequencing of the multicellular alga Astrephomene provides insights into convergent evolution of germ-soma differentiation.</title>
        <authorList>
            <person name="Yamashita S."/>
            <person name="Yamamoto K."/>
            <person name="Matsuzaki R."/>
            <person name="Suzuki S."/>
            <person name="Yamaguchi H."/>
            <person name="Hirooka S."/>
            <person name="Minakuchi Y."/>
            <person name="Miyagishima S."/>
            <person name="Kawachi M."/>
            <person name="Toyoda A."/>
            <person name="Nozaki H."/>
        </authorList>
    </citation>
    <scope>NUCLEOTIDE SEQUENCE [LARGE SCALE GENOMIC DNA]</scope>
    <source>
        <strain evidence="3 4">NIES-4017</strain>
    </source>
</reference>
<dbReference type="InterPro" id="IPR012338">
    <property type="entry name" value="Beta-lactam/transpept-like"/>
</dbReference>
<feature type="domain" description="Beta-lactamase-related" evidence="2">
    <location>
        <begin position="47"/>
        <end position="134"/>
    </location>
</feature>
<evidence type="ECO:0000313" key="3">
    <source>
        <dbReference type="EMBL" id="GFR49888.1"/>
    </source>
</evidence>
<dbReference type="SUPFAM" id="SSF56601">
    <property type="entry name" value="beta-lactamase/transpeptidase-like"/>
    <property type="match status" value="1"/>
</dbReference>
<dbReference type="Gene3D" id="3.40.710.10">
    <property type="entry name" value="DD-peptidase/beta-lactamase superfamily"/>
    <property type="match status" value="1"/>
</dbReference>
<evidence type="ECO:0000313" key="4">
    <source>
        <dbReference type="Proteomes" id="UP001054857"/>
    </source>
</evidence>
<feature type="compositionally biased region" description="Low complexity" evidence="1">
    <location>
        <begin position="167"/>
        <end position="180"/>
    </location>
</feature>
<accession>A0AAD3DXV0</accession>
<proteinExistence type="predicted"/>
<feature type="region of interest" description="Disordered" evidence="1">
    <location>
        <begin position="135"/>
        <end position="186"/>
    </location>
</feature>
<dbReference type="AlphaFoldDB" id="A0AAD3DXV0"/>
<evidence type="ECO:0000259" key="2">
    <source>
        <dbReference type="Pfam" id="PF00144"/>
    </source>
</evidence>
<feature type="non-terminal residue" evidence="3">
    <location>
        <position position="1"/>
    </location>
</feature>
<organism evidence="3 4">
    <name type="scientific">Astrephomene gubernaculifera</name>
    <dbReference type="NCBI Taxonomy" id="47775"/>
    <lineage>
        <taxon>Eukaryota</taxon>
        <taxon>Viridiplantae</taxon>
        <taxon>Chlorophyta</taxon>
        <taxon>core chlorophytes</taxon>
        <taxon>Chlorophyceae</taxon>
        <taxon>CS clade</taxon>
        <taxon>Chlamydomonadales</taxon>
        <taxon>Astrephomenaceae</taxon>
        <taxon>Astrephomene</taxon>
    </lineage>
</organism>
<dbReference type="PANTHER" id="PTHR46825:SF9">
    <property type="entry name" value="BETA-LACTAMASE-RELATED DOMAIN-CONTAINING PROTEIN"/>
    <property type="match status" value="1"/>
</dbReference>
<evidence type="ECO:0000256" key="1">
    <source>
        <dbReference type="SAM" id="MobiDB-lite"/>
    </source>
</evidence>
<sequence>MDFVRADAVEAFLHMNIYRELKATGTCGATVVLKKVGRYPFTLANCYGFQDASRGLVLDPRISLIDLGSCAKLLAAMALLKLLQENGLTVAADVNSLLPSGIAVDTSRYGSVTLQHLLTHTSGLQRGRNAAAPAAAAAAGSGGSSGSGAGDEAEAPAGPGGEPPAPGALLLSPRAAAEAAEAADRT</sequence>
<feature type="compositionally biased region" description="Gly residues" evidence="1">
    <location>
        <begin position="140"/>
        <end position="149"/>
    </location>
</feature>
<dbReference type="EMBL" id="BMAR01000033">
    <property type="protein sequence ID" value="GFR49888.1"/>
    <property type="molecule type" value="Genomic_DNA"/>
</dbReference>
<keyword evidence="4" id="KW-1185">Reference proteome</keyword>
<dbReference type="Pfam" id="PF00144">
    <property type="entry name" value="Beta-lactamase"/>
    <property type="match status" value="1"/>
</dbReference>
<protein>
    <recommendedName>
        <fullName evidence="2">Beta-lactamase-related domain-containing protein</fullName>
    </recommendedName>
</protein>
<dbReference type="PANTHER" id="PTHR46825">
    <property type="entry name" value="D-ALANYL-D-ALANINE-CARBOXYPEPTIDASE/ENDOPEPTIDASE AMPH"/>
    <property type="match status" value="1"/>
</dbReference>
<dbReference type="InterPro" id="IPR050491">
    <property type="entry name" value="AmpC-like"/>
</dbReference>
<dbReference type="Proteomes" id="UP001054857">
    <property type="component" value="Unassembled WGS sequence"/>
</dbReference>
<comment type="caution">
    <text evidence="3">The sequence shown here is derived from an EMBL/GenBank/DDBJ whole genome shotgun (WGS) entry which is preliminary data.</text>
</comment>
<dbReference type="InterPro" id="IPR001466">
    <property type="entry name" value="Beta-lactam-related"/>
</dbReference>
<name>A0AAD3DXV0_9CHLO</name>